<organism evidence="2 3">
    <name type="scientific">Gossypium australe</name>
    <dbReference type="NCBI Taxonomy" id="47621"/>
    <lineage>
        <taxon>Eukaryota</taxon>
        <taxon>Viridiplantae</taxon>
        <taxon>Streptophyta</taxon>
        <taxon>Embryophyta</taxon>
        <taxon>Tracheophyta</taxon>
        <taxon>Spermatophyta</taxon>
        <taxon>Magnoliopsida</taxon>
        <taxon>eudicotyledons</taxon>
        <taxon>Gunneridae</taxon>
        <taxon>Pentapetalae</taxon>
        <taxon>rosids</taxon>
        <taxon>malvids</taxon>
        <taxon>Malvales</taxon>
        <taxon>Malvaceae</taxon>
        <taxon>Malvoideae</taxon>
        <taxon>Gossypium</taxon>
    </lineage>
</organism>
<dbReference type="Pfam" id="PF17921">
    <property type="entry name" value="Integrase_H2C2"/>
    <property type="match status" value="1"/>
</dbReference>
<dbReference type="AlphaFoldDB" id="A0A5B6WN31"/>
<protein>
    <submittedName>
        <fullName evidence="2">Gag protease polyprotein</fullName>
    </submittedName>
</protein>
<evidence type="ECO:0000259" key="1">
    <source>
        <dbReference type="Pfam" id="PF17921"/>
    </source>
</evidence>
<dbReference type="InterPro" id="IPR041588">
    <property type="entry name" value="Integrase_H2C2"/>
</dbReference>
<reference evidence="3" key="1">
    <citation type="journal article" date="2019" name="Plant Biotechnol. J.">
        <title>Genome sequencing of the Australian wild diploid species Gossypium australe highlights disease resistance and delayed gland morphogenesis.</title>
        <authorList>
            <person name="Cai Y."/>
            <person name="Cai X."/>
            <person name="Wang Q."/>
            <person name="Wang P."/>
            <person name="Zhang Y."/>
            <person name="Cai C."/>
            <person name="Xu Y."/>
            <person name="Wang K."/>
            <person name="Zhou Z."/>
            <person name="Wang C."/>
            <person name="Geng S."/>
            <person name="Li B."/>
            <person name="Dong Q."/>
            <person name="Hou Y."/>
            <person name="Wang H."/>
            <person name="Ai P."/>
            <person name="Liu Z."/>
            <person name="Yi F."/>
            <person name="Sun M."/>
            <person name="An G."/>
            <person name="Cheng J."/>
            <person name="Zhang Y."/>
            <person name="Shi Q."/>
            <person name="Xie Y."/>
            <person name="Shi X."/>
            <person name="Chang Y."/>
            <person name="Huang F."/>
            <person name="Chen Y."/>
            <person name="Hong S."/>
            <person name="Mi L."/>
            <person name="Sun Q."/>
            <person name="Zhang L."/>
            <person name="Zhou B."/>
            <person name="Peng R."/>
            <person name="Zhang X."/>
            <person name="Liu F."/>
        </authorList>
    </citation>
    <scope>NUCLEOTIDE SEQUENCE [LARGE SCALE GENOMIC DNA]</scope>
    <source>
        <strain evidence="3">cv. PA1801</strain>
    </source>
</reference>
<dbReference type="PANTHER" id="PTHR47266">
    <property type="entry name" value="ENDONUCLEASE-RELATED"/>
    <property type="match status" value="1"/>
</dbReference>
<feature type="domain" description="Integrase zinc-binding" evidence="1">
    <location>
        <begin position="95"/>
        <end position="149"/>
    </location>
</feature>
<evidence type="ECO:0000313" key="2">
    <source>
        <dbReference type="EMBL" id="KAA3483150.1"/>
    </source>
</evidence>
<gene>
    <name evidence="2" type="ORF">EPI10_005344</name>
</gene>
<dbReference type="OrthoDB" id="999881at2759"/>
<dbReference type="Gene3D" id="1.10.340.70">
    <property type="match status" value="1"/>
</dbReference>
<sequence>MTRKELNLRQRRWLELLKDYDMIIDYYLGKANIVVNALCRKSLFSLRLMNVQLQLECDGSILDELRAKLLFLQNIRSCNLIIRICWPNREWLRMLKYNILNKVHNNIYSLHPGSTKMYCDLKQIYWWPRMKHEIFKFVSKCLVCQQVKAEHQVPSRLLQHIMIP</sequence>
<evidence type="ECO:0000313" key="3">
    <source>
        <dbReference type="Proteomes" id="UP000325315"/>
    </source>
</evidence>
<accession>A0A5B6WN31</accession>
<dbReference type="GO" id="GO:0006508">
    <property type="term" value="P:proteolysis"/>
    <property type="evidence" value="ECO:0007669"/>
    <property type="project" value="UniProtKB-KW"/>
</dbReference>
<proteinExistence type="predicted"/>
<name>A0A5B6WN31_9ROSI</name>
<keyword evidence="2" id="KW-0645">Protease</keyword>
<dbReference type="EMBL" id="SMMG02000002">
    <property type="protein sequence ID" value="KAA3483150.1"/>
    <property type="molecule type" value="Genomic_DNA"/>
</dbReference>
<keyword evidence="2" id="KW-0378">Hydrolase</keyword>
<keyword evidence="3" id="KW-1185">Reference proteome</keyword>
<dbReference type="InterPro" id="IPR052160">
    <property type="entry name" value="Gypsy_RT_Integrase-like"/>
</dbReference>
<dbReference type="GO" id="GO:0008233">
    <property type="term" value="F:peptidase activity"/>
    <property type="evidence" value="ECO:0007669"/>
    <property type="project" value="UniProtKB-KW"/>
</dbReference>
<comment type="caution">
    <text evidence="2">The sequence shown here is derived from an EMBL/GenBank/DDBJ whole genome shotgun (WGS) entry which is preliminary data.</text>
</comment>
<dbReference type="Proteomes" id="UP000325315">
    <property type="component" value="Unassembled WGS sequence"/>
</dbReference>